<dbReference type="GO" id="GO:0004081">
    <property type="term" value="F:bis(5'-nucleosyl)-tetraphosphatase (asymmetrical) activity"/>
    <property type="evidence" value="ECO:0007669"/>
    <property type="project" value="TreeGrafter"/>
</dbReference>
<accession>A0A1F8DL48</accession>
<dbReference type="InterPro" id="IPR000086">
    <property type="entry name" value="NUDIX_hydrolase_dom"/>
</dbReference>
<evidence type="ECO:0000313" key="4">
    <source>
        <dbReference type="Proteomes" id="UP000177596"/>
    </source>
</evidence>
<dbReference type="Proteomes" id="UP000177596">
    <property type="component" value="Unassembled WGS sequence"/>
</dbReference>
<protein>
    <recommendedName>
        <fullName evidence="2">Nudix hydrolase domain-containing protein</fullName>
    </recommendedName>
</protein>
<dbReference type="GO" id="GO:0006754">
    <property type="term" value="P:ATP biosynthetic process"/>
    <property type="evidence" value="ECO:0007669"/>
    <property type="project" value="TreeGrafter"/>
</dbReference>
<reference evidence="3 4" key="1">
    <citation type="journal article" date="2016" name="Nat. Commun.">
        <title>Thousands of microbial genomes shed light on interconnected biogeochemical processes in an aquifer system.</title>
        <authorList>
            <person name="Anantharaman K."/>
            <person name="Brown C.T."/>
            <person name="Hug L.A."/>
            <person name="Sharon I."/>
            <person name="Castelle C.J."/>
            <person name="Probst A.J."/>
            <person name="Thomas B.C."/>
            <person name="Singh A."/>
            <person name="Wilkins M.J."/>
            <person name="Karaoz U."/>
            <person name="Brodie E.L."/>
            <person name="Williams K.H."/>
            <person name="Hubbard S.S."/>
            <person name="Banfield J.F."/>
        </authorList>
    </citation>
    <scope>NUCLEOTIDE SEQUENCE [LARGE SCALE GENOMIC DNA]</scope>
</reference>
<feature type="domain" description="Nudix hydrolase" evidence="2">
    <location>
        <begin position="16"/>
        <end position="126"/>
    </location>
</feature>
<evidence type="ECO:0000256" key="1">
    <source>
        <dbReference type="ARBA" id="ARBA00022801"/>
    </source>
</evidence>
<dbReference type="PANTHER" id="PTHR21340:SF0">
    <property type="entry name" value="BIS(5'-NUCLEOSYL)-TETRAPHOSPHATASE [ASYMMETRICAL]"/>
    <property type="match status" value="1"/>
</dbReference>
<sequence>MINSKNNQQITIGGAVVFRDNRGKRQFLLVKTKEEGDWEIPKVIVRKGESSVRSVIRLTGEQGGMSTRVLEEVGRATGTTILNNKSLPQKYYYYLMLQKGGSSELIGFAEFKWLEYAEAVKKVPLKREKDMFRLAREVLKQWEKTHKVKLY</sequence>
<dbReference type="PANTHER" id="PTHR21340">
    <property type="entry name" value="DIADENOSINE 5,5-P1,P4-TETRAPHOSPHATE PYROPHOSPHOHYDROLASE MUTT"/>
    <property type="match status" value="1"/>
</dbReference>
<organism evidence="3 4">
    <name type="scientific">Candidatus Woesebacteria bacterium RIFOXYD1_FULL_43_18</name>
    <dbReference type="NCBI Taxonomy" id="1802551"/>
    <lineage>
        <taxon>Bacteria</taxon>
        <taxon>Candidatus Woeseibacteriota</taxon>
    </lineage>
</organism>
<comment type="caution">
    <text evidence="3">The sequence shown here is derived from an EMBL/GenBank/DDBJ whole genome shotgun (WGS) entry which is preliminary data.</text>
</comment>
<evidence type="ECO:0000259" key="2">
    <source>
        <dbReference type="Pfam" id="PF00293"/>
    </source>
</evidence>
<gene>
    <name evidence="3" type="ORF">A2573_02905</name>
</gene>
<keyword evidence="1" id="KW-0378">Hydrolase</keyword>
<evidence type="ECO:0000313" key="3">
    <source>
        <dbReference type="EMBL" id="OGM88515.1"/>
    </source>
</evidence>
<dbReference type="Gene3D" id="3.90.79.10">
    <property type="entry name" value="Nucleoside Triphosphate Pyrophosphohydrolase"/>
    <property type="match status" value="1"/>
</dbReference>
<dbReference type="GO" id="GO:0006167">
    <property type="term" value="P:AMP biosynthetic process"/>
    <property type="evidence" value="ECO:0007669"/>
    <property type="project" value="TreeGrafter"/>
</dbReference>
<dbReference type="InterPro" id="IPR015797">
    <property type="entry name" value="NUDIX_hydrolase-like_dom_sf"/>
</dbReference>
<dbReference type="EMBL" id="MGIL01000008">
    <property type="protein sequence ID" value="OGM88515.1"/>
    <property type="molecule type" value="Genomic_DNA"/>
</dbReference>
<dbReference type="AlphaFoldDB" id="A0A1F8DL48"/>
<dbReference type="InterPro" id="IPR051325">
    <property type="entry name" value="Nudix_hydrolase_domain"/>
</dbReference>
<proteinExistence type="predicted"/>
<name>A0A1F8DL48_9BACT</name>
<dbReference type="Pfam" id="PF00293">
    <property type="entry name" value="NUDIX"/>
    <property type="match status" value="1"/>
</dbReference>
<dbReference type="SUPFAM" id="SSF55811">
    <property type="entry name" value="Nudix"/>
    <property type="match status" value="1"/>
</dbReference>